<dbReference type="EC" id="2.7.7.77" evidence="8"/>
<keyword evidence="11" id="KW-1185">Reference proteome</keyword>
<feature type="binding site" evidence="8">
    <location>
        <position position="21"/>
    </location>
    <ligand>
        <name>GTP</name>
        <dbReference type="ChEBI" id="CHEBI:37565"/>
    </ligand>
</feature>
<keyword evidence="7 8" id="KW-0501">Molybdenum cofactor biosynthesis</keyword>
<evidence type="ECO:0000313" key="11">
    <source>
        <dbReference type="Proteomes" id="UP000198647"/>
    </source>
</evidence>
<reference evidence="10 11" key="1">
    <citation type="submission" date="2016-10" db="EMBL/GenBank/DDBJ databases">
        <authorList>
            <person name="Varghese N."/>
            <person name="Submissions S."/>
        </authorList>
    </citation>
    <scope>NUCLEOTIDE SEQUENCE [LARGE SCALE GENOMIC DNA]</scope>
    <source>
        <strain evidence="10 11">DSM 20748</strain>
    </source>
</reference>
<accession>A0A1H3F707</accession>
<dbReference type="InterPro" id="IPR029044">
    <property type="entry name" value="Nucleotide-diphossugar_trans"/>
</dbReference>
<dbReference type="PANTHER" id="PTHR19136:SF81">
    <property type="entry name" value="MOLYBDENUM COFACTOR GUANYLYLTRANSFERASE"/>
    <property type="match status" value="1"/>
</dbReference>
<comment type="cofactor">
    <cofactor evidence="8">
        <name>Mg(2+)</name>
        <dbReference type="ChEBI" id="CHEBI:18420"/>
    </cofactor>
</comment>
<feature type="binding site" evidence="8">
    <location>
        <begin position="9"/>
        <end position="11"/>
    </location>
    <ligand>
        <name>GTP</name>
        <dbReference type="ChEBI" id="CHEBI:37565"/>
    </ligand>
</feature>
<proteinExistence type="inferred from homology"/>
<comment type="domain">
    <text evidence="8">The N-terminal domain determines nucleotide recognition and specific binding, while the C-terminal domain determines the specific binding to the target protein.</text>
</comment>
<evidence type="ECO:0000256" key="5">
    <source>
        <dbReference type="ARBA" id="ARBA00022842"/>
    </source>
</evidence>
<evidence type="ECO:0000256" key="1">
    <source>
        <dbReference type="ARBA" id="ARBA00022490"/>
    </source>
</evidence>
<keyword evidence="6 8" id="KW-0342">GTP-binding</keyword>
<keyword evidence="3 8" id="KW-0479">Metal-binding</keyword>
<evidence type="ECO:0000256" key="3">
    <source>
        <dbReference type="ARBA" id="ARBA00022723"/>
    </source>
</evidence>
<comment type="function">
    <text evidence="8">Transfers a GMP moiety from GTP to Mo-molybdopterin (Mo-MPT) cofactor (Moco or molybdenum cofactor) to form Mo-molybdopterin guanine dinucleotide (Mo-MGD) cofactor.</text>
</comment>
<name>A0A1H3F707_9BACI</name>
<evidence type="ECO:0000256" key="8">
    <source>
        <dbReference type="HAMAP-Rule" id="MF_00316"/>
    </source>
</evidence>
<evidence type="ECO:0000256" key="7">
    <source>
        <dbReference type="ARBA" id="ARBA00023150"/>
    </source>
</evidence>
<dbReference type="RefSeq" id="WP_093106871.1">
    <property type="nucleotide sequence ID" value="NZ_FNOS01000003.1"/>
</dbReference>
<dbReference type="PANTHER" id="PTHR19136">
    <property type="entry name" value="MOLYBDENUM COFACTOR GUANYLYLTRANSFERASE"/>
    <property type="match status" value="1"/>
</dbReference>
<dbReference type="Proteomes" id="UP000198647">
    <property type="component" value="Unassembled WGS sequence"/>
</dbReference>
<dbReference type="HAMAP" id="MF_00316">
    <property type="entry name" value="MobA"/>
    <property type="match status" value="1"/>
</dbReference>
<evidence type="ECO:0000259" key="9">
    <source>
        <dbReference type="Pfam" id="PF12804"/>
    </source>
</evidence>
<dbReference type="Gene3D" id="3.90.550.10">
    <property type="entry name" value="Spore Coat Polysaccharide Biosynthesis Protein SpsA, Chain A"/>
    <property type="match status" value="1"/>
</dbReference>
<protein>
    <recommendedName>
        <fullName evidence="8">Probable molybdenum cofactor guanylyltransferase</fullName>
        <shortName evidence="8">MoCo guanylyltransferase</shortName>
        <ecNumber evidence="8">2.7.7.77</ecNumber>
    </recommendedName>
    <alternativeName>
        <fullName evidence="8">GTP:molybdopterin guanylyltransferase</fullName>
    </alternativeName>
    <alternativeName>
        <fullName evidence="8">Mo-MPT guanylyltransferase</fullName>
    </alternativeName>
    <alternativeName>
        <fullName evidence="8">Molybdopterin guanylyltransferase</fullName>
    </alternativeName>
    <alternativeName>
        <fullName evidence="8">Molybdopterin-guanine dinucleotide synthase</fullName>
        <shortName evidence="8">MGD synthase</shortName>
    </alternativeName>
</protein>
<comment type="subcellular location">
    <subcellularLocation>
        <location evidence="8">Cytoplasm</location>
    </subcellularLocation>
</comment>
<keyword evidence="4 8" id="KW-0547">Nucleotide-binding</keyword>
<gene>
    <name evidence="8" type="primary">mobA</name>
    <name evidence="10" type="ORF">SAMN04488081_1548</name>
</gene>
<dbReference type="InterPro" id="IPR013482">
    <property type="entry name" value="Molybde_CF_guanTrfase"/>
</dbReference>
<dbReference type="InterPro" id="IPR025877">
    <property type="entry name" value="MobA-like_NTP_Trfase"/>
</dbReference>
<feature type="binding site" evidence="8">
    <location>
        <position position="97"/>
    </location>
    <ligand>
        <name>Mg(2+)</name>
        <dbReference type="ChEBI" id="CHEBI:18420"/>
    </ligand>
</feature>
<feature type="binding site" evidence="8">
    <location>
        <position position="97"/>
    </location>
    <ligand>
        <name>GTP</name>
        <dbReference type="ChEBI" id="CHEBI:37565"/>
    </ligand>
</feature>
<sequence length="196" mass="21958">MSSRTGVVLAGGKSRRFGRPKAFETHEGSYFYERSEHALLPWTDQVVIQTSLELQPFFPEGKVYTDMEKWRGEGPMAGLYTAMKREESEHFILLPCDVPFLTPEVIGEMIVWKKENGITVPCALKGSGRLHPLISIWEAKDTEKINHLLEQGERSAHRVFLNLGGVSVEAAALKGVTGKHLCNVNTEDEYKKGSLL</sequence>
<comment type="caution">
    <text evidence="8">Lacks conserved residue(s) required for the propagation of feature annotation.</text>
</comment>
<comment type="catalytic activity">
    <reaction evidence="8">
        <text>Mo-molybdopterin + GTP + H(+) = Mo-molybdopterin guanine dinucleotide + diphosphate</text>
        <dbReference type="Rhea" id="RHEA:34243"/>
        <dbReference type="ChEBI" id="CHEBI:15378"/>
        <dbReference type="ChEBI" id="CHEBI:33019"/>
        <dbReference type="ChEBI" id="CHEBI:37565"/>
        <dbReference type="ChEBI" id="CHEBI:71302"/>
        <dbReference type="ChEBI" id="CHEBI:71310"/>
        <dbReference type="EC" id="2.7.7.77"/>
    </reaction>
</comment>
<dbReference type="EMBL" id="FNOS01000003">
    <property type="protein sequence ID" value="SDX86803.1"/>
    <property type="molecule type" value="Genomic_DNA"/>
</dbReference>
<evidence type="ECO:0000256" key="2">
    <source>
        <dbReference type="ARBA" id="ARBA00022679"/>
    </source>
</evidence>
<keyword evidence="5 8" id="KW-0460">Magnesium</keyword>
<dbReference type="SUPFAM" id="SSF53448">
    <property type="entry name" value="Nucleotide-diphospho-sugar transferases"/>
    <property type="match status" value="1"/>
</dbReference>
<comment type="caution">
    <text evidence="10">The sequence shown here is derived from an EMBL/GenBank/DDBJ whole genome shotgun (WGS) entry which is preliminary data.</text>
</comment>
<evidence type="ECO:0000256" key="6">
    <source>
        <dbReference type="ARBA" id="ARBA00023134"/>
    </source>
</evidence>
<dbReference type="CDD" id="cd02503">
    <property type="entry name" value="MobA"/>
    <property type="match status" value="1"/>
</dbReference>
<evidence type="ECO:0000313" key="10">
    <source>
        <dbReference type="EMBL" id="SDX86803.1"/>
    </source>
</evidence>
<comment type="similarity">
    <text evidence="8">Belongs to the MobA family.</text>
</comment>
<feature type="domain" description="MobA-like NTP transferase" evidence="9">
    <location>
        <begin position="6"/>
        <end position="156"/>
    </location>
</feature>
<organism evidence="10 11">
    <name type="scientific">Salimicrobium album</name>
    <dbReference type="NCBI Taxonomy" id="50717"/>
    <lineage>
        <taxon>Bacteria</taxon>
        <taxon>Bacillati</taxon>
        <taxon>Bacillota</taxon>
        <taxon>Bacilli</taxon>
        <taxon>Bacillales</taxon>
        <taxon>Bacillaceae</taxon>
        <taxon>Salimicrobium</taxon>
    </lineage>
</organism>
<dbReference type="Pfam" id="PF12804">
    <property type="entry name" value="NTP_transf_3"/>
    <property type="match status" value="1"/>
</dbReference>
<keyword evidence="1 8" id="KW-0963">Cytoplasm</keyword>
<evidence type="ECO:0000256" key="4">
    <source>
        <dbReference type="ARBA" id="ARBA00022741"/>
    </source>
</evidence>
<feature type="binding site" evidence="8">
    <location>
        <position position="66"/>
    </location>
    <ligand>
        <name>GTP</name>
        <dbReference type="ChEBI" id="CHEBI:37565"/>
    </ligand>
</feature>
<keyword evidence="2 8" id="KW-0808">Transferase</keyword>